<accession>J5KR28</accession>
<dbReference type="InterPro" id="IPR036291">
    <property type="entry name" value="NAD(P)-bd_dom_sf"/>
</dbReference>
<proteinExistence type="predicted"/>
<gene>
    <name evidence="4" type="ORF">NT02SARS_0505</name>
</gene>
<dbReference type="InterPro" id="IPR001509">
    <property type="entry name" value="Epimerase_deHydtase"/>
</dbReference>
<dbReference type="PANTHER" id="PTHR14097">
    <property type="entry name" value="OXIDOREDUCTASE HTATIP2"/>
    <property type="match status" value="1"/>
</dbReference>
<dbReference type="GO" id="GO:0016020">
    <property type="term" value="C:membrane"/>
    <property type="evidence" value="ECO:0007669"/>
    <property type="project" value="UniProtKB-SubCell"/>
</dbReference>
<reference evidence="4 5" key="1">
    <citation type="journal article" date="2012" name="ISME J.">
        <title>Genomic insights to SAR86, an abundant and uncultivated marine bacterial lineage.</title>
        <authorList>
            <person name="Dupont C.L."/>
            <person name="Rusch D.B."/>
            <person name="Yooseph S."/>
            <person name="Lombardo M.J."/>
            <person name="Richter R.A."/>
            <person name="Valas R."/>
            <person name="Novotny M."/>
            <person name="Yee-Greenbaum J."/>
            <person name="Selengut J.D."/>
            <person name="Haft D.H."/>
            <person name="Halpern A.L."/>
            <person name="Lasken R.S."/>
            <person name="Nealson K."/>
            <person name="Friedman R."/>
            <person name="Venter J.C."/>
        </authorList>
    </citation>
    <scope>NUCLEOTIDE SEQUENCE [LARGE SCALE GENOMIC DNA]</scope>
</reference>
<sequence>MNSNFLIFGASGLIGGHFKEACENNEKEFISIGRRHLPKLDINKQRIIDFDSFESLPKSESCVICLGYPLTSYQLIRMGKKTKEKFYKVDFEYVQRIAEILKKNGTKNLAVISSLGASKYSPNFYLRTKGLMEDSLKKLKFNKLIIARPAHLLGDREVPRKEIGITIIELFDKIFKNLLIGPFKKYKNIHGSVVANKIYDCFDESYQPGIYIIENDKIKKV</sequence>
<dbReference type="Gene3D" id="3.40.50.720">
    <property type="entry name" value="NAD(P)-binding Rossmann-like Domain"/>
    <property type="match status" value="1"/>
</dbReference>
<dbReference type="PANTHER" id="PTHR14097:SF7">
    <property type="entry name" value="OXIDOREDUCTASE HTATIP2"/>
    <property type="match status" value="1"/>
</dbReference>
<keyword evidence="2" id="KW-0472">Membrane</keyword>
<organism evidence="4 5">
    <name type="scientific">SAR86 cluster bacterium SAR86B</name>
    <dbReference type="NCBI Taxonomy" id="1123867"/>
    <lineage>
        <taxon>Bacteria</taxon>
        <taxon>Pseudomonadati</taxon>
        <taxon>Pseudomonadota</taxon>
        <taxon>Gammaproteobacteria</taxon>
        <taxon>SAR86 cluster</taxon>
    </lineage>
</organism>
<evidence type="ECO:0000259" key="3">
    <source>
        <dbReference type="Pfam" id="PF01370"/>
    </source>
</evidence>
<evidence type="ECO:0000256" key="2">
    <source>
        <dbReference type="ARBA" id="ARBA00023136"/>
    </source>
</evidence>
<dbReference type="AlphaFoldDB" id="J5KR28"/>
<feature type="domain" description="NAD-dependent epimerase/dehydratase" evidence="3">
    <location>
        <begin position="6"/>
        <end position="114"/>
    </location>
</feature>
<comment type="subcellular location">
    <subcellularLocation>
        <location evidence="1">Membrane</location>
    </subcellularLocation>
</comment>
<dbReference type="EMBL" id="JH611164">
    <property type="protein sequence ID" value="EJP73876.1"/>
    <property type="molecule type" value="Genomic_DNA"/>
</dbReference>
<name>J5KR28_9GAMM</name>
<evidence type="ECO:0000256" key="1">
    <source>
        <dbReference type="ARBA" id="ARBA00004370"/>
    </source>
</evidence>
<dbReference type="SUPFAM" id="SSF51735">
    <property type="entry name" value="NAD(P)-binding Rossmann-fold domains"/>
    <property type="match status" value="1"/>
</dbReference>
<protein>
    <submittedName>
        <fullName evidence="4">Nucleoside-diphosphate-sugar epimerase</fullName>
    </submittedName>
</protein>
<dbReference type="Pfam" id="PF01370">
    <property type="entry name" value="Epimerase"/>
    <property type="match status" value="1"/>
</dbReference>
<evidence type="ECO:0000313" key="5">
    <source>
        <dbReference type="Proteomes" id="UP000010116"/>
    </source>
</evidence>
<dbReference type="Proteomes" id="UP000010116">
    <property type="component" value="Unassembled WGS sequence"/>
</dbReference>
<evidence type="ECO:0000313" key="4">
    <source>
        <dbReference type="EMBL" id="EJP73876.1"/>
    </source>
</evidence>
<dbReference type="HOGENOM" id="CLU_071330_2_0_6"/>